<name>A0ABQ6JGR1_9ACTN</name>
<evidence type="ECO:0000313" key="1">
    <source>
        <dbReference type="EMBL" id="GMA86574.1"/>
    </source>
</evidence>
<organism evidence="1 2">
    <name type="scientific">Angustibacter aerolatus</name>
    <dbReference type="NCBI Taxonomy" id="1162965"/>
    <lineage>
        <taxon>Bacteria</taxon>
        <taxon>Bacillati</taxon>
        <taxon>Actinomycetota</taxon>
        <taxon>Actinomycetes</taxon>
        <taxon>Kineosporiales</taxon>
        <taxon>Kineosporiaceae</taxon>
    </lineage>
</organism>
<keyword evidence="2" id="KW-1185">Reference proteome</keyword>
<dbReference type="EMBL" id="BSUZ01000001">
    <property type="protein sequence ID" value="GMA86574.1"/>
    <property type="molecule type" value="Genomic_DNA"/>
</dbReference>
<dbReference type="Proteomes" id="UP001157017">
    <property type="component" value="Unassembled WGS sequence"/>
</dbReference>
<evidence type="ECO:0000313" key="2">
    <source>
        <dbReference type="Proteomes" id="UP001157017"/>
    </source>
</evidence>
<protein>
    <submittedName>
        <fullName evidence="1">Uncharacterized protein</fullName>
    </submittedName>
</protein>
<proteinExistence type="predicted"/>
<reference evidence="2" key="1">
    <citation type="journal article" date="2019" name="Int. J. Syst. Evol. Microbiol.">
        <title>The Global Catalogue of Microorganisms (GCM) 10K type strain sequencing project: providing services to taxonomists for standard genome sequencing and annotation.</title>
        <authorList>
            <consortium name="The Broad Institute Genomics Platform"/>
            <consortium name="The Broad Institute Genome Sequencing Center for Infectious Disease"/>
            <person name="Wu L."/>
            <person name="Ma J."/>
        </authorList>
    </citation>
    <scope>NUCLEOTIDE SEQUENCE [LARGE SCALE GENOMIC DNA]</scope>
    <source>
        <strain evidence="2">NBRC 108730</strain>
    </source>
</reference>
<accession>A0ABQ6JGR1</accession>
<comment type="caution">
    <text evidence="1">The sequence shown here is derived from an EMBL/GenBank/DDBJ whole genome shotgun (WGS) entry which is preliminary data.</text>
</comment>
<sequence length="176" mass="18269">MVGAVVRRLPPRRVLVALLVALLLGAVLGGYVGARSAHRQALRVQAAADASTLAVLAYATDVSVYRGSAGQTALLNVEVTNAGPLPVSVVGSDFGVNATRDRPLVRPSSEDGAVPPRTTGPVTVAMVVLVDCAFDGDRTVTLPVRTADDVVHQVRIEGSGRRIEPASSCVDGRRPL</sequence>
<gene>
    <name evidence="1" type="ORF">GCM10025868_18240</name>
</gene>